<keyword evidence="12" id="KW-0472">Membrane</keyword>
<keyword evidence="7 13" id="KW-0479">Metal-binding</keyword>
<name>F1SYD9_9APHY</name>
<keyword evidence="8" id="KW-1133">Transmembrane helix</keyword>
<keyword evidence="6" id="KW-0812">Transmembrane</keyword>
<dbReference type="SUPFAM" id="SSF48264">
    <property type="entry name" value="Cytochrome P450"/>
    <property type="match status" value="1"/>
</dbReference>
<comment type="similarity">
    <text evidence="4 14">Belongs to the cytochrome P450 family.</text>
</comment>
<dbReference type="InterPro" id="IPR001128">
    <property type="entry name" value="Cyt_P450"/>
</dbReference>
<evidence type="ECO:0000256" key="10">
    <source>
        <dbReference type="ARBA" id="ARBA00023004"/>
    </source>
</evidence>
<evidence type="ECO:0000256" key="9">
    <source>
        <dbReference type="ARBA" id="ARBA00023002"/>
    </source>
</evidence>
<keyword evidence="9 14" id="KW-0560">Oxidoreductase</keyword>
<evidence type="ECO:0000313" key="15">
    <source>
        <dbReference type="EMBL" id="BAK09483.1"/>
    </source>
</evidence>
<feature type="binding site" description="axial binding residue" evidence="13">
    <location>
        <position position="442"/>
    </location>
    <ligand>
        <name>heme</name>
        <dbReference type="ChEBI" id="CHEBI:30413"/>
    </ligand>
    <ligandPart>
        <name>Fe</name>
        <dbReference type="ChEBI" id="CHEBI:18248"/>
    </ligandPart>
</feature>
<dbReference type="PANTHER" id="PTHR46300">
    <property type="entry name" value="P450, PUTATIVE (EUROFUNG)-RELATED-RELATED"/>
    <property type="match status" value="1"/>
</dbReference>
<dbReference type="GO" id="GO:0016705">
    <property type="term" value="F:oxidoreductase activity, acting on paired donors, with incorporation or reduction of molecular oxygen"/>
    <property type="evidence" value="ECO:0007669"/>
    <property type="project" value="InterPro"/>
</dbReference>
<dbReference type="PROSITE" id="PS00086">
    <property type="entry name" value="CYTOCHROME_P450"/>
    <property type="match status" value="1"/>
</dbReference>
<protein>
    <submittedName>
        <fullName evidence="15">Cytochrome P450</fullName>
    </submittedName>
</protein>
<dbReference type="Pfam" id="PF00067">
    <property type="entry name" value="p450"/>
    <property type="match status" value="1"/>
</dbReference>
<gene>
    <name evidence="15" type="primary">PpCYP161</name>
</gene>
<comment type="pathway">
    <text evidence="3">Secondary metabolite biosynthesis.</text>
</comment>
<dbReference type="GO" id="GO:0004497">
    <property type="term" value="F:monooxygenase activity"/>
    <property type="evidence" value="ECO:0007669"/>
    <property type="project" value="UniProtKB-KW"/>
</dbReference>
<dbReference type="PRINTS" id="PR00385">
    <property type="entry name" value="P450"/>
</dbReference>
<dbReference type="AlphaFoldDB" id="F1SYD9"/>
<evidence type="ECO:0000256" key="11">
    <source>
        <dbReference type="ARBA" id="ARBA00023033"/>
    </source>
</evidence>
<evidence type="ECO:0000256" key="6">
    <source>
        <dbReference type="ARBA" id="ARBA00022692"/>
    </source>
</evidence>
<evidence type="ECO:0000256" key="12">
    <source>
        <dbReference type="ARBA" id="ARBA00023136"/>
    </source>
</evidence>
<sequence>MNASFDPQTVAAVVALGLLCRWLLALWYNTVNLPPGPTGLPFLGNVHQIPLQYPHKTLYEWGQRYGDIIHARLFQKHVLVLDSTKAAEDLLDKRAAKYSDRPHFTLLEDLLQWKPLMVFMSQGETFRLHRKWYQSFLENRQSLRTYESMQQREVDSLLLALLESPENVAYHLKRFTGSLMLEIAYGYTETSEKDAYIRLASETITQSLEAGTLVASLVDFFPILLYLPHWFPGGGFKSNAMKLHGRVWQIMESPFRYVQQAIACSTARPSFTSFMIDQTAKEGQLAEEDELNIKGAAILMYSGGTDTTNTALLTLLLAIALHPEVLRKAQAEIDEKIGPSRLPTLEDRASLPYVECIVKEAYRWNPVLPAGIPHQLREDDEYRGYHIPRGSMVISNIWAMTRDSATYPDSDSFLPERHLPSRGGPICRDPKSIVFGFGRRICPGRFLADSSVWLIAANLLATFDIMNARHPNGDVITPENAFLSGAVSHPKPFICTIRPRNKAYTEMITQRSTSSLAI</sequence>
<keyword evidence="5 13" id="KW-0349">Heme</keyword>
<evidence type="ECO:0000256" key="5">
    <source>
        <dbReference type="ARBA" id="ARBA00022617"/>
    </source>
</evidence>
<dbReference type="InterPro" id="IPR017972">
    <property type="entry name" value="Cyt_P450_CS"/>
</dbReference>
<dbReference type="InterPro" id="IPR002401">
    <property type="entry name" value="Cyt_P450_E_grp-I"/>
</dbReference>
<dbReference type="InterPro" id="IPR036396">
    <property type="entry name" value="Cyt_P450_sf"/>
</dbReference>
<evidence type="ECO:0000256" key="3">
    <source>
        <dbReference type="ARBA" id="ARBA00005179"/>
    </source>
</evidence>
<evidence type="ECO:0000256" key="8">
    <source>
        <dbReference type="ARBA" id="ARBA00022989"/>
    </source>
</evidence>
<keyword evidence="10 13" id="KW-0408">Iron</keyword>
<dbReference type="GO" id="GO:0020037">
    <property type="term" value="F:heme binding"/>
    <property type="evidence" value="ECO:0007669"/>
    <property type="project" value="InterPro"/>
</dbReference>
<comment type="subcellular location">
    <subcellularLocation>
        <location evidence="2">Membrane</location>
    </subcellularLocation>
</comment>
<dbReference type="PRINTS" id="PR00463">
    <property type="entry name" value="EP450I"/>
</dbReference>
<accession>F1SYD9</accession>
<dbReference type="EMBL" id="AB573350">
    <property type="protein sequence ID" value="BAK09483.1"/>
    <property type="molecule type" value="mRNA"/>
</dbReference>
<dbReference type="InterPro" id="IPR050364">
    <property type="entry name" value="Cytochrome_P450_fung"/>
</dbReference>
<keyword evidence="11 14" id="KW-0503">Monooxygenase</keyword>
<evidence type="ECO:0000256" key="4">
    <source>
        <dbReference type="ARBA" id="ARBA00010617"/>
    </source>
</evidence>
<dbReference type="Gene3D" id="1.10.630.10">
    <property type="entry name" value="Cytochrome P450"/>
    <property type="match status" value="1"/>
</dbReference>
<dbReference type="GO" id="GO:0005506">
    <property type="term" value="F:iron ion binding"/>
    <property type="evidence" value="ECO:0007669"/>
    <property type="project" value="InterPro"/>
</dbReference>
<evidence type="ECO:0000256" key="14">
    <source>
        <dbReference type="RuleBase" id="RU000461"/>
    </source>
</evidence>
<comment type="cofactor">
    <cofactor evidence="1 13">
        <name>heme</name>
        <dbReference type="ChEBI" id="CHEBI:30413"/>
    </cofactor>
</comment>
<organism evidence="15">
    <name type="scientific">Rhodonia placenta</name>
    <dbReference type="NCBI Taxonomy" id="104341"/>
    <lineage>
        <taxon>Eukaryota</taxon>
        <taxon>Fungi</taxon>
        <taxon>Dikarya</taxon>
        <taxon>Basidiomycota</taxon>
        <taxon>Agaricomycotina</taxon>
        <taxon>Agaricomycetes</taxon>
        <taxon>Polyporales</taxon>
        <taxon>Adustoporiaceae</taxon>
        <taxon>Rhodonia</taxon>
    </lineage>
</organism>
<dbReference type="GO" id="GO:0016020">
    <property type="term" value="C:membrane"/>
    <property type="evidence" value="ECO:0007669"/>
    <property type="project" value="UniProtKB-SubCell"/>
</dbReference>
<evidence type="ECO:0000256" key="7">
    <source>
        <dbReference type="ARBA" id="ARBA00022723"/>
    </source>
</evidence>
<dbReference type="PANTHER" id="PTHR46300:SF5">
    <property type="entry name" value="CYTOCHROME P450"/>
    <property type="match status" value="1"/>
</dbReference>
<evidence type="ECO:0000256" key="13">
    <source>
        <dbReference type="PIRSR" id="PIRSR602401-1"/>
    </source>
</evidence>
<reference evidence="15" key="1">
    <citation type="journal article" date="2012" name="Arch. Microbiol.">
        <title>Molecular identification and functional characterization of cytochrome P450 monooxygenases from the brown-rot basidiomycete Postia placenta.</title>
        <authorList>
            <person name="Ide M."/>
            <person name="Ichinose H."/>
            <person name="Wariishi H."/>
        </authorList>
    </citation>
    <scope>NUCLEOTIDE SEQUENCE</scope>
    <source>
        <strain evidence="15">MAD-698-R</strain>
    </source>
</reference>
<evidence type="ECO:0000256" key="1">
    <source>
        <dbReference type="ARBA" id="ARBA00001971"/>
    </source>
</evidence>
<proteinExistence type="evidence at transcript level"/>
<dbReference type="CDD" id="cd11065">
    <property type="entry name" value="CYP64-like"/>
    <property type="match status" value="1"/>
</dbReference>
<evidence type="ECO:0000256" key="2">
    <source>
        <dbReference type="ARBA" id="ARBA00004370"/>
    </source>
</evidence>